<keyword evidence="6" id="KW-0479">Metal-binding</keyword>
<evidence type="ECO:0000256" key="3">
    <source>
        <dbReference type="ARBA" id="ARBA00022525"/>
    </source>
</evidence>
<dbReference type="GO" id="GO:0001764">
    <property type="term" value="P:neuron migration"/>
    <property type="evidence" value="ECO:0007669"/>
    <property type="project" value="InterPro"/>
</dbReference>
<dbReference type="GO" id="GO:0007155">
    <property type="term" value="P:cell adhesion"/>
    <property type="evidence" value="ECO:0007669"/>
    <property type="project" value="UniProtKB-KW"/>
</dbReference>
<dbReference type="GO" id="GO:0070325">
    <property type="term" value="F:lipoprotein particle receptor binding"/>
    <property type="evidence" value="ECO:0007669"/>
    <property type="project" value="InterPro"/>
</dbReference>
<dbReference type="PANTHER" id="PTHR11841">
    <property type="entry name" value="REELIN"/>
    <property type="match status" value="1"/>
</dbReference>
<comment type="caution">
    <text evidence="16">The sequence shown here is derived from an EMBL/GenBank/DDBJ whole genome shotgun (WGS) entry which is preliminary data.</text>
</comment>
<evidence type="ECO:0000256" key="5">
    <source>
        <dbReference type="ARBA" id="ARBA00022670"/>
    </source>
</evidence>
<dbReference type="STRING" id="307972.A0A2G8KHN3"/>
<comment type="similarity">
    <text evidence="12">Belongs to the reelin family.</text>
</comment>
<evidence type="ECO:0000256" key="1">
    <source>
        <dbReference type="ARBA" id="ARBA00004498"/>
    </source>
</evidence>
<dbReference type="AlphaFoldDB" id="A0A2G8KHN3"/>
<dbReference type="InterPro" id="IPR034968">
    <property type="entry name" value="Reelin"/>
</dbReference>
<evidence type="ECO:0000256" key="15">
    <source>
        <dbReference type="ARBA" id="ARBA00046064"/>
    </source>
</evidence>
<keyword evidence="11" id="KW-0130">Cell adhesion</keyword>
<dbReference type="PANTHER" id="PTHR11841:SF1">
    <property type="entry name" value="REELIN"/>
    <property type="match status" value="1"/>
</dbReference>
<comment type="subcellular location">
    <subcellularLocation>
        <location evidence="1">Secreted</location>
        <location evidence="1">Extracellular space</location>
        <location evidence="1">Extracellular matrix</location>
    </subcellularLocation>
</comment>
<evidence type="ECO:0000256" key="7">
    <source>
        <dbReference type="ARBA" id="ARBA00022801"/>
    </source>
</evidence>
<evidence type="ECO:0000256" key="6">
    <source>
        <dbReference type="ARBA" id="ARBA00022723"/>
    </source>
</evidence>
<dbReference type="GO" id="GO:0008236">
    <property type="term" value="F:serine-type peptidase activity"/>
    <property type="evidence" value="ECO:0007669"/>
    <property type="project" value="UniProtKB-KW"/>
</dbReference>
<dbReference type="GO" id="GO:0046872">
    <property type="term" value="F:metal ion binding"/>
    <property type="evidence" value="ECO:0007669"/>
    <property type="project" value="UniProtKB-KW"/>
</dbReference>
<evidence type="ECO:0000256" key="13">
    <source>
        <dbReference type="ARBA" id="ARBA00023900"/>
    </source>
</evidence>
<gene>
    <name evidence="16" type="ORF">BSL78_15651</name>
</gene>
<keyword evidence="5" id="KW-0645">Protease</keyword>
<keyword evidence="10" id="KW-0106">Calcium</keyword>
<dbReference type="Proteomes" id="UP000230750">
    <property type="component" value="Unassembled WGS sequence"/>
</dbReference>
<dbReference type="OrthoDB" id="1924787at2759"/>
<evidence type="ECO:0000256" key="14">
    <source>
        <dbReference type="ARBA" id="ARBA00044961"/>
    </source>
</evidence>
<keyword evidence="2" id="KW-0217">Developmental protein</keyword>
<evidence type="ECO:0000256" key="12">
    <source>
        <dbReference type="ARBA" id="ARBA00023773"/>
    </source>
</evidence>
<keyword evidence="9" id="KW-0862">Zinc</keyword>
<evidence type="ECO:0000313" key="16">
    <source>
        <dbReference type="EMBL" id="PIK47480.1"/>
    </source>
</evidence>
<organism evidence="16 17">
    <name type="scientific">Stichopus japonicus</name>
    <name type="common">Sea cucumber</name>
    <dbReference type="NCBI Taxonomy" id="307972"/>
    <lineage>
        <taxon>Eukaryota</taxon>
        <taxon>Metazoa</taxon>
        <taxon>Echinodermata</taxon>
        <taxon>Eleutherozoa</taxon>
        <taxon>Echinozoa</taxon>
        <taxon>Holothuroidea</taxon>
        <taxon>Aspidochirotacea</taxon>
        <taxon>Aspidochirotida</taxon>
        <taxon>Stichopodidae</taxon>
        <taxon>Apostichopus</taxon>
    </lineage>
</organism>
<dbReference type="Pfam" id="PF21471">
    <property type="entry name" value="Reelin_subrepeat-B"/>
    <property type="match status" value="2"/>
</dbReference>
<evidence type="ECO:0000313" key="17">
    <source>
        <dbReference type="Proteomes" id="UP000230750"/>
    </source>
</evidence>
<evidence type="ECO:0000256" key="8">
    <source>
        <dbReference type="ARBA" id="ARBA00022825"/>
    </source>
</evidence>
<dbReference type="GO" id="GO:0007417">
    <property type="term" value="P:central nervous system development"/>
    <property type="evidence" value="ECO:0007669"/>
    <property type="project" value="InterPro"/>
</dbReference>
<keyword evidence="4" id="KW-0272">Extracellular matrix</keyword>
<evidence type="ECO:0000256" key="9">
    <source>
        <dbReference type="ARBA" id="ARBA00022833"/>
    </source>
</evidence>
<evidence type="ECO:0000256" key="10">
    <source>
        <dbReference type="ARBA" id="ARBA00022837"/>
    </source>
</evidence>
<keyword evidence="8" id="KW-0720">Serine protease</keyword>
<protein>
    <recommendedName>
        <fullName evidence="13">Reelin</fullName>
    </recommendedName>
</protein>
<sequence length="131" mass="14939">MEEGTLEVTLELLPDAKAPYVMFRWWQPLISAGQSRASWALDDVLIGANDTHSLGFDDEFDPQPSNNWYSLMGSTPEVFCQSDQQAIVFGRRQDSPRYAETWDFEMTTVAFLQFDLTMRCGGTRLFPTATR</sequence>
<keyword evidence="3" id="KW-0964">Secreted</keyword>
<comment type="function">
    <text evidence="15">Extracellular matrix serine protease secreted by pioneer neurons that plays a role in layering of neurons in the cerebral cortex and cerebellum by coordinating cell positioning during neurodevelopment. Regulates microtubule function in neurons and neuronal migration. Binding to the extracellular domains of lipoprotein receptors VLDLR and LRP8/APOER2 induces tyrosine phosphorylation of DAB1 and modulation of TAU phosphorylation. Affects migration of sympathetic preganglionic neurons in the spinal cord, where it seems to act as a barrier to neuronal migration. Enzymatic activity is important for the modulation of cell adhesion.</text>
</comment>
<dbReference type="EMBL" id="MRZV01000578">
    <property type="protein sequence ID" value="PIK47480.1"/>
    <property type="molecule type" value="Genomic_DNA"/>
</dbReference>
<proteinExistence type="inferred from homology"/>
<evidence type="ECO:0000256" key="4">
    <source>
        <dbReference type="ARBA" id="ARBA00022530"/>
    </source>
</evidence>
<reference evidence="16 17" key="1">
    <citation type="journal article" date="2017" name="PLoS Biol.">
        <title>The sea cucumber genome provides insights into morphological evolution and visceral regeneration.</title>
        <authorList>
            <person name="Zhang X."/>
            <person name="Sun L."/>
            <person name="Yuan J."/>
            <person name="Sun Y."/>
            <person name="Gao Y."/>
            <person name="Zhang L."/>
            <person name="Li S."/>
            <person name="Dai H."/>
            <person name="Hamel J.F."/>
            <person name="Liu C."/>
            <person name="Yu Y."/>
            <person name="Liu S."/>
            <person name="Lin W."/>
            <person name="Guo K."/>
            <person name="Jin S."/>
            <person name="Xu P."/>
            <person name="Storey K.B."/>
            <person name="Huan P."/>
            <person name="Zhang T."/>
            <person name="Zhou Y."/>
            <person name="Zhang J."/>
            <person name="Lin C."/>
            <person name="Li X."/>
            <person name="Xing L."/>
            <person name="Huo D."/>
            <person name="Sun M."/>
            <person name="Wang L."/>
            <person name="Mercier A."/>
            <person name="Li F."/>
            <person name="Yang H."/>
            <person name="Xiang J."/>
        </authorList>
    </citation>
    <scope>NUCLEOTIDE SEQUENCE [LARGE SCALE GENOMIC DNA]</scope>
    <source>
        <strain evidence="16">Shaxun</strain>
        <tissue evidence="16">Muscle</tissue>
    </source>
</reference>
<dbReference type="Gene3D" id="2.60.120.260">
    <property type="entry name" value="Galactose-binding domain-like"/>
    <property type="match status" value="2"/>
</dbReference>
<comment type="subunit">
    <text evidence="14">Oligomer of disulfide-linked homodimers.</text>
</comment>
<dbReference type="GO" id="GO:0006508">
    <property type="term" value="P:proteolysis"/>
    <property type="evidence" value="ECO:0007669"/>
    <property type="project" value="UniProtKB-KW"/>
</dbReference>
<accession>A0A2G8KHN3</accession>
<dbReference type="InterPro" id="IPR049419">
    <property type="entry name" value="Reelin_subrepeat-B"/>
</dbReference>
<keyword evidence="7" id="KW-0378">Hydrolase</keyword>
<keyword evidence="17" id="KW-1185">Reference proteome</keyword>
<evidence type="ECO:0000256" key="11">
    <source>
        <dbReference type="ARBA" id="ARBA00022889"/>
    </source>
</evidence>
<evidence type="ECO:0000256" key="2">
    <source>
        <dbReference type="ARBA" id="ARBA00022473"/>
    </source>
</evidence>
<name>A0A2G8KHN3_STIJA</name>